<proteinExistence type="predicted"/>
<protein>
    <submittedName>
        <fullName evidence="2">Alkylmercury lyase family protein</fullName>
    </submittedName>
</protein>
<gene>
    <name evidence="2" type="ORF">EGH23_24300</name>
</gene>
<comment type="caution">
    <text evidence="2">The sequence shown here is derived from an EMBL/GenBank/DDBJ whole genome shotgun (WGS) entry which is preliminary data.</text>
</comment>
<dbReference type="RefSeq" id="WP_220582572.1">
    <property type="nucleotide sequence ID" value="NZ_RKLT01000034.1"/>
</dbReference>
<dbReference type="Proteomes" id="UP001430455">
    <property type="component" value="Unassembled WGS sequence"/>
</dbReference>
<feature type="region of interest" description="Disordered" evidence="1">
    <location>
        <begin position="1"/>
        <end position="28"/>
    </location>
</feature>
<accession>A0AAW4PJ52</accession>
<name>A0AAW4PJ52_9EURY</name>
<reference evidence="2 3" key="1">
    <citation type="submission" date="2021-06" db="EMBL/GenBank/DDBJ databases">
        <title>Halomicroarcula sp. a new haloarchaeum isolated from saline soil.</title>
        <authorList>
            <person name="Duran-Viseras A."/>
            <person name="Sanchez-Porro C."/>
            <person name="Ventosa A."/>
        </authorList>
    </citation>
    <scope>NUCLEOTIDE SEQUENCE [LARGE SCALE GENOMIC DNA]</scope>
    <source>
        <strain evidence="2 3">F27</strain>
    </source>
</reference>
<evidence type="ECO:0000313" key="3">
    <source>
        <dbReference type="Proteomes" id="UP001430455"/>
    </source>
</evidence>
<dbReference type="Pfam" id="PF03243">
    <property type="entry name" value="MerB"/>
    <property type="match status" value="1"/>
</dbReference>
<dbReference type="SUPFAM" id="SSF160387">
    <property type="entry name" value="NosL/MerB-like"/>
    <property type="match status" value="1"/>
</dbReference>
<dbReference type="InterPro" id="IPR004927">
    <property type="entry name" value="MerB"/>
</dbReference>
<dbReference type="EMBL" id="RKLT01000034">
    <property type="protein sequence ID" value="MBX0297991.1"/>
    <property type="molecule type" value="Genomic_DNA"/>
</dbReference>
<dbReference type="GO" id="GO:0018836">
    <property type="term" value="F:alkylmercury lyase activity"/>
    <property type="evidence" value="ECO:0007669"/>
    <property type="project" value="InterPro"/>
</dbReference>
<evidence type="ECO:0000313" key="2">
    <source>
        <dbReference type="EMBL" id="MBX0297991.1"/>
    </source>
</evidence>
<evidence type="ECO:0000256" key="1">
    <source>
        <dbReference type="SAM" id="MobiDB-lite"/>
    </source>
</evidence>
<organism evidence="2 3">
    <name type="scientific">Haloarcula nitratireducens</name>
    <dbReference type="NCBI Taxonomy" id="2487749"/>
    <lineage>
        <taxon>Archaea</taxon>
        <taxon>Methanobacteriati</taxon>
        <taxon>Methanobacteriota</taxon>
        <taxon>Stenosarchaea group</taxon>
        <taxon>Halobacteria</taxon>
        <taxon>Halobacteriales</taxon>
        <taxon>Haloarculaceae</taxon>
        <taxon>Haloarcula</taxon>
    </lineage>
</organism>
<sequence>MYDEDCNCGDLAVDQAPEQPTNGDNWAAERPVRTARLPDEMADNMGRFFGESIETFDDMISAFRTVVDGDGIAVDELCHVEEKTPHSAQTTDETYYFRCFYDGIALAYLVDEPVDIRTETPTNEVIEIQASPDSEIDVAPSDAVMSFGVATDYEDLAGDELTAQDVYGAVCPYVKAFQAREDYERWAADAAATTVGIPLDAGMPIAAALTASPMEVAE</sequence>
<keyword evidence="2" id="KW-0456">Lyase</keyword>
<dbReference type="InterPro" id="IPR053717">
    <property type="entry name" value="MerB_lyase_sf"/>
</dbReference>
<keyword evidence="3" id="KW-1185">Reference proteome</keyword>
<dbReference type="Gene3D" id="3.30.450.410">
    <property type="match status" value="1"/>
</dbReference>
<dbReference type="AlphaFoldDB" id="A0AAW4PJ52"/>